<gene>
    <name evidence="2" type="ORF">BJ994_000357</name>
</gene>
<feature type="transmembrane region" description="Helical" evidence="1">
    <location>
        <begin position="39"/>
        <end position="61"/>
    </location>
</feature>
<keyword evidence="1" id="KW-1133">Transmembrane helix</keyword>
<feature type="transmembrane region" description="Helical" evidence="1">
    <location>
        <begin position="12"/>
        <end position="33"/>
    </location>
</feature>
<evidence type="ECO:0000313" key="2">
    <source>
        <dbReference type="EMBL" id="NJC21281.1"/>
    </source>
</evidence>
<accession>A0A846RSJ3</accession>
<reference evidence="2 3" key="1">
    <citation type="submission" date="2020-03" db="EMBL/GenBank/DDBJ databases">
        <title>Sequencing the genomes of 1000 actinobacteria strains.</title>
        <authorList>
            <person name="Klenk H.-P."/>
        </authorList>
    </citation>
    <scope>NUCLEOTIDE SEQUENCE [LARGE SCALE GENOMIC DNA]</scope>
    <source>
        <strain evidence="2 3">DSM 16403</strain>
    </source>
</reference>
<dbReference type="AlphaFoldDB" id="A0A846RSJ3"/>
<sequence>MGETSTPLAGAFFRMVLFGGFVGALVPVGMHIITTFGSAFPHILTVIAHSCIGFSIGLVVAGSAAGPAVGLHTLAATKAPKLCIPGAALGGAAGPVIGSSLLFGLPVPGFLSVLAWAFLLASAALTAIYFTKPLRSSNGRQATDRRPIG</sequence>
<evidence type="ECO:0000313" key="3">
    <source>
        <dbReference type="Proteomes" id="UP000547458"/>
    </source>
</evidence>
<dbReference type="Proteomes" id="UP000547458">
    <property type="component" value="Unassembled WGS sequence"/>
</dbReference>
<dbReference type="RefSeq" id="WP_167990835.1">
    <property type="nucleotide sequence ID" value="NZ_JAATJL010000001.1"/>
</dbReference>
<feature type="transmembrane region" description="Helical" evidence="1">
    <location>
        <begin position="82"/>
        <end position="103"/>
    </location>
</feature>
<keyword evidence="1" id="KW-0812">Transmembrane</keyword>
<protein>
    <submittedName>
        <fullName evidence="2">Uncharacterized protein</fullName>
    </submittedName>
</protein>
<evidence type="ECO:0000256" key="1">
    <source>
        <dbReference type="SAM" id="Phobius"/>
    </source>
</evidence>
<proteinExistence type="predicted"/>
<comment type="caution">
    <text evidence="2">The sequence shown here is derived from an EMBL/GenBank/DDBJ whole genome shotgun (WGS) entry which is preliminary data.</text>
</comment>
<name>A0A846RSJ3_9MICC</name>
<dbReference type="EMBL" id="JAATJL010000001">
    <property type="protein sequence ID" value="NJC21281.1"/>
    <property type="molecule type" value="Genomic_DNA"/>
</dbReference>
<keyword evidence="3" id="KW-1185">Reference proteome</keyword>
<keyword evidence="1" id="KW-0472">Membrane</keyword>
<organism evidence="2 3">
    <name type="scientific">Arthrobacter pigmenti</name>
    <dbReference type="NCBI Taxonomy" id="271432"/>
    <lineage>
        <taxon>Bacteria</taxon>
        <taxon>Bacillati</taxon>
        <taxon>Actinomycetota</taxon>
        <taxon>Actinomycetes</taxon>
        <taxon>Micrococcales</taxon>
        <taxon>Micrococcaceae</taxon>
        <taxon>Arthrobacter</taxon>
    </lineage>
</organism>
<feature type="transmembrane region" description="Helical" evidence="1">
    <location>
        <begin position="109"/>
        <end position="130"/>
    </location>
</feature>